<evidence type="ECO:0000313" key="2">
    <source>
        <dbReference type="EMBL" id="KAK9144680.1"/>
    </source>
</evidence>
<organism evidence="2 3">
    <name type="scientific">Stephania japonica</name>
    <dbReference type="NCBI Taxonomy" id="461633"/>
    <lineage>
        <taxon>Eukaryota</taxon>
        <taxon>Viridiplantae</taxon>
        <taxon>Streptophyta</taxon>
        <taxon>Embryophyta</taxon>
        <taxon>Tracheophyta</taxon>
        <taxon>Spermatophyta</taxon>
        <taxon>Magnoliopsida</taxon>
        <taxon>Ranunculales</taxon>
        <taxon>Menispermaceae</taxon>
        <taxon>Menispermoideae</taxon>
        <taxon>Cissampelideae</taxon>
        <taxon>Stephania</taxon>
    </lineage>
</organism>
<dbReference type="AlphaFoldDB" id="A0AAP0K3H9"/>
<reference evidence="2 3" key="1">
    <citation type="submission" date="2024-01" db="EMBL/GenBank/DDBJ databases">
        <title>Genome assemblies of Stephania.</title>
        <authorList>
            <person name="Yang L."/>
        </authorList>
    </citation>
    <scope>NUCLEOTIDE SEQUENCE [LARGE SCALE GENOMIC DNA]</scope>
    <source>
        <strain evidence="2">QJT</strain>
        <tissue evidence="2">Leaf</tissue>
    </source>
</reference>
<proteinExistence type="predicted"/>
<evidence type="ECO:0000256" key="1">
    <source>
        <dbReference type="SAM" id="Phobius"/>
    </source>
</evidence>
<comment type="caution">
    <text evidence="2">The sequence shown here is derived from an EMBL/GenBank/DDBJ whole genome shotgun (WGS) entry which is preliminary data.</text>
</comment>
<name>A0AAP0K3H9_9MAGN</name>
<dbReference type="EMBL" id="JBBNAE010000002">
    <property type="protein sequence ID" value="KAK9144680.1"/>
    <property type="molecule type" value="Genomic_DNA"/>
</dbReference>
<keyword evidence="1" id="KW-0472">Membrane</keyword>
<sequence>MGGGVPTMEGVRRWQRLGDRLTFRKSHPMLLVVLVVLLWALYRHPPWKQSSHHGGCKHSVMLYELTVSPWPLDLLLS</sequence>
<accession>A0AAP0K3H9</accession>
<keyword evidence="3" id="KW-1185">Reference proteome</keyword>
<feature type="transmembrane region" description="Helical" evidence="1">
    <location>
        <begin position="26"/>
        <end position="42"/>
    </location>
</feature>
<gene>
    <name evidence="2" type="ORF">Sjap_004583</name>
</gene>
<dbReference type="Proteomes" id="UP001417504">
    <property type="component" value="Unassembled WGS sequence"/>
</dbReference>
<protein>
    <submittedName>
        <fullName evidence="2">Uncharacterized protein</fullName>
    </submittedName>
</protein>
<keyword evidence="1" id="KW-1133">Transmembrane helix</keyword>
<keyword evidence="1" id="KW-0812">Transmembrane</keyword>
<evidence type="ECO:0000313" key="3">
    <source>
        <dbReference type="Proteomes" id="UP001417504"/>
    </source>
</evidence>